<evidence type="ECO:0000256" key="5">
    <source>
        <dbReference type="PROSITE-ProRule" id="PRU00533"/>
    </source>
</evidence>
<sequence length="225" mass="25171">MHYVTFGLRDLHEYGNAYYEYLALRKRFFVDSLGWAIPHDDQVEMDQYDNPKARYSLVIGDEGQVLAGARALPTTARWGETTYMLRDAQAGQISGIPADLLNGQIVSKSMWECTRLVISPDMRGMKARIDCLDLICRGLVDVAEEQGATELMSLSNLWLLRALKSLGFDASLMSRPYVNADDGHKYAVMKIPAVRLDRRVAPNVVPQAAGPVRQMQPRLLHAAST</sequence>
<gene>
    <name evidence="7" type="ORF">ROA7023_02480</name>
</gene>
<dbReference type="OrthoDB" id="6169313at2"/>
<organism evidence="7 8">
    <name type="scientific">Roseisalinus antarcticus</name>
    <dbReference type="NCBI Taxonomy" id="254357"/>
    <lineage>
        <taxon>Bacteria</taxon>
        <taxon>Pseudomonadati</taxon>
        <taxon>Pseudomonadota</taxon>
        <taxon>Alphaproteobacteria</taxon>
        <taxon>Rhodobacterales</taxon>
        <taxon>Roseobacteraceae</taxon>
        <taxon>Roseisalinus</taxon>
    </lineage>
</organism>
<evidence type="ECO:0000256" key="4">
    <source>
        <dbReference type="ARBA" id="ARBA00022929"/>
    </source>
</evidence>
<dbReference type="Proteomes" id="UP000193900">
    <property type="component" value="Unassembled WGS sequence"/>
</dbReference>
<dbReference type="InterPro" id="IPR016181">
    <property type="entry name" value="Acyl_CoA_acyltransferase"/>
</dbReference>
<dbReference type="GO" id="GO:0061579">
    <property type="term" value="F:N-acyl homoserine lactone synthase activity"/>
    <property type="evidence" value="ECO:0007669"/>
    <property type="project" value="UniProtKB-UniRule"/>
</dbReference>
<dbReference type="PANTHER" id="PTHR39322:SF1">
    <property type="entry name" value="ISOVALERYL-HOMOSERINE LACTONE SYNTHASE"/>
    <property type="match status" value="1"/>
</dbReference>
<evidence type="ECO:0000256" key="6">
    <source>
        <dbReference type="RuleBase" id="RU361135"/>
    </source>
</evidence>
<protein>
    <recommendedName>
        <fullName evidence="6">Acyl-homoserine-lactone synthase</fullName>
        <ecNumber evidence="6">2.3.1.184</ecNumber>
    </recommendedName>
    <alternativeName>
        <fullName evidence="6">Autoinducer synthesis protein</fullName>
    </alternativeName>
</protein>
<dbReference type="EC" id="2.3.1.184" evidence="6"/>
<proteinExistence type="inferred from homology"/>
<dbReference type="Pfam" id="PF00765">
    <property type="entry name" value="Autoind_synth"/>
    <property type="match status" value="1"/>
</dbReference>
<dbReference type="PRINTS" id="PR01549">
    <property type="entry name" value="AUTOINDCRSYN"/>
</dbReference>
<name>A0A1Y5T8W8_9RHOB</name>
<keyword evidence="2 6" id="KW-0808">Transferase</keyword>
<dbReference type="RefSeq" id="WP_085879320.1">
    <property type="nucleotide sequence ID" value="NZ_FWFZ01000011.1"/>
</dbReference>
<dbReference type="SUPFAM" id="SSF55729">
    <property type="entry name" value="Acyl-CoA N-acyltransferases (Nat)"/>
    <property type="match status" value="1"/>
</dbReference>
<dbReference type="EMBL" id="FWFZ01000011">
    <property type="protein sequence ID" value="SLN54891.1"/>
    <property type="molecule type" value="Genomic_DNA"/>
</dbReference>
<evidence type="ECO:0000313" key="7">
    <source>
        <dbReference type="EMBL" id="SLN54891.1"/>
    </source>
</evidence>
<keyword evidence="8" id="KW-1185">Reference proteome</keyword>
<keyword evidence="3 6" id="KW-0949">S-adenosyl-L-methionine</keyword>
<evidence type="ECO:0000313" key="8">
    <source>
        <dbReference type="Proteomes" id="UP000193900"/>
    </source>
</evidence>
<evidence type="ECO:0000256" key="3">
    <source>
        <dbReference type="ARBA" id="ARBA00022691"/>
    </source>
</evidence>
<dbReference type="Gene3D" id="3.40.630.30">
    <property type="match status" value="1"/>
</dbReference>
<dbReference type="PROSITE" id="PS51187">
    <property type="entry name" value="AUTOINDUCER_SYNTH_2"/>
    <property type="match status" value="1"/>
</dbReference>
<dbReference type="AlphaFoldDB" id="A0A1Y5T8W8"/>
<accession>A0A1Y5T8W8</accession>
<keyword evidence="4 5" id="KW-0071">Autoinducer synthesis</keyword>
<dbReference type="InterPro" id="IPR001690">
    <property type="entry name" value="Autoind_synthase"/>
</dbReference>
<dbReference type="GO" id="GO:0009372">
    <property type="term" value="P:quorum sensing"/>
    <property type="evidence" value="ECO:0007669"/>
    <property type="project" value="UniProtKB-UniRule"/>
</dbReference>
<evidence type="ECO:0000256" key="1">
    <source>
        <dbReference type="ARBA" id="ARBA00022654"/>
    </source>
</evidence>
<evidence type="ECO:0000256" key="2">
    <source>
        <dbReference type="ARBA" id="ARBA00022679"/>
    </source>
</evidence>
<comment type="similarity">
    <text evidence="5 6">Belongs to the autoinducer synthase family.</text>
</comment>
<comment type="catalytic activity">
    <reaction evidence="6">
        <text>a fatty acyl-[ACP] + S-adenosyl-L-methionine = an N-acyl-L-homoserine lactone + S-methyl-5'-thioadenosine + holo-[ACP] + H(+)</text>
        <dbReference type="Rhea" id="RHEA:10096"/>
        <dbReference type="Rhea" id="RHEA-COMP:9685"/>
        <dbReference type="Rhea" id="RHEA-COMP:14125"/>
        <dbReference type="ChEBI" id="CHEBI:15378"/>
        <dbReference type="ChEBI" id="CHEBI:17509"/>
        <dbReference type="ChEBI" id="CHEBI:55474"/>
        <dbReference type="ChEBI" id="CHEBI:59789"/>
        <dbReference type="ChEBI" id="CHEBI:64479"/>
        <dbReference type="ChEBI" id="CHEBI:138651"/>
        <dbReference type="EC" id="2.3.1.184"/>
    </reaction>
</comment>
<dbReference type="GO" id="GO:0007165">
    <property type="term" value="P:signal transduction"/>
    <property type="evidence" value="ECO:0007669"/>
    <property type="project" value="TreeGrafter"/>
</dbReference>
<dbReference type="PANTHER" id="PTHR39322">
    <property type="entry name" value="ACYL-HOMOSERINE-LACTONE SYNTHASE"/>
    <property type="match status" value="1"/>
</dbReference>
<keyword evidence="1 5" id="KW-0673">Quorum sensing</keyword>
<reference evidence="7 8" key="1">
    <citation type="submission" date="2017-03" db="EMBL/GenBank/DDBJ databases">
        <authorList>
            <person name="Afonso C.L."/>
            <person name="Miller P.J."/>
            <person name="Scott M.A."/>
            <person name="Spackman E."/>
            <person name="Goraichik I."/>
            <person name="Dimitrov K.M."/>
            <person name="Suarez D.L."/>
            <person name="Swayne D.E."/>
        </authorList>
    </citation>
    <scope>NUCLEOTIDE SEQUENCE [LARGE SCALE GENOMIC DNA]</scope>
    <source>
        <strain evidence="7 8">CECT 7023</strain>
    </source>
</reference>